<dbReference type="InterPro" id="IPR036279">
    <property type="entry name" value="5-3_exonuclease_C_sf"/>
</dbReference>
<keyword evidence="10 15" id="KW-0460">Magnesium</keyword>
<dbReference type="CDD" id="cd09857">
    <property type="entry name" value="PIN_EXO1"/>
    <property type="match status" value="1"/>
</dbReference>
<keyword evidence="13 15" id="KW-0234">DNA repair</keyword>
<dbReference type="GO" id="GO:0003677">
    <property type="term" value="F:DNA binding"/>
    <property type="evidence" value="ECO:0007669"/>
    <property type="project" value="UniProtKB-UniRule"/>
</dbReference>
<dbReference type="InterPro" id="IPR006085">
    <property type="entry name" value="XPG_DNA_repair_N"/>
</dbReference>
<dbReference type="PRINTS" id="PR00853">
    <property type="entry name" value="XPGRADSUPER"/>
</dbReference>
<dbReference type="SUPFAM" id="SSF88723">
    <property type="entry name" value="PIN domain-like"/>
    <property type="match status" value="1"/>
</dbReference>
<dbReference type="EC" id="3.1.-.-" evidence="15"/>
<dbReference type="GO" id="GO:0005634">
    <property type="term" value="C:nucleus"/>
    <property type="evidence" value="ECO:0007669"/>
    <property type="project" value="UniProtKB-SubCell"/>
</dbReference>
<evidence type="ECO:0000256" key="14">
    <source>
        <dbReference type="ARBA" id="ARBA00023242"/>
    </source>
</evidence>
<feature type="domain" description="XPG N-terminal" evidence="17">
    <location>
        <begin position="1"/>
        <end position="99"/>
    </location>
</feature>
<dbReference type="GO" id="GO:0035312">
    <property type="term" value="F:5'-3' DNA exonuclease activity"/>
    <property type="evidence" value="ECO:0007669"/>
    <property type="project" value="UniProtKB-UniRule"/>
</dbReference>
<evidence type="ECO:0000256" key="2">
    <source>
        <dbReference type="ARBA" id="ARBA00010563"/>
    </source>
</evidence>
<dbReference type="SMART" id="SM00484">
    <property type="entry name" value="XPGI"/>
    <property type="match status" value="1"/>
</dbReference>
<keyword evidence="9 15" id="KW-0269">Exonuclease</keyword>
<keyword evidence="11 15" id="KW-0267">Excision nuclease</keyword>
<dbReference type="SMART" id="SM00279">
    <property type="entry name" value="HhH2"/>
    <property type="match status" value="1"/>
</dbReference>
<keyword evidence="7 15" id="KW-0228">DNA excision</keyword>
<gene>
    <name evidence="18" type="ORF">J437_LFUL007836</name>
</gene>
<sequence length="485" mass="54361">MGITGLIPFLEKASSPINIRQYKGQTVAIDAYCWLHRGIFSCAEKLAKGEKCDQYITYCLKFVNMLISYDIKPIMVFDGRYLPAKAATEKKRRKSREQNRAKAAELLRQGRTAEARRCLRNSVDVGPGMAAAVARACRSVGADCIFAPFEADAQLAYLNKKGIAAAVITEDSDLILFGCVRVVFKLDLCGSGLEVVQDRLHLGMGVPPEKFSMDRFRQMCILSGCDYLESLPGIGLAKAKKFVNTTSSPDISQTLGKLPSALGMYNLTVTEEYMKEFMLADATFLYQIVYDPVKRMNVPLNNPEESSLHVDLAEKIRGKLHDPETEFQLALGNLDPFTQAEIDDFNPDGPRAQKEFSVHNVENNGDLLYSLHSFLFFWAMHRIFLLIYASLKGPRGGGIGKNGPAKRKWKSIWDRNFVPWGNSKTFHSQDALMMVERKSTWGIDVVMGVSFLQSPSGDNAVRRSPRKRKNISEPIGKFYDLCLKF</sequence>
<reference evidence="18" key="2">
    <citation type="submission" date="2017-10" db="EMBL/GenBank/DDBJ databases">
        <title>Ladona fulva Genome sequencing and assembly.</title>
        <authorList>
            <person name="Murali S."/>
            <person name="Richards S."/>
            <person name="Bandaranaike D."/>
            <person name="Bellair M."/>
            <person name="Blankenburg K."/>
            <person name="Chao H."/>
            <person name="Dinh H."/>
            <person name="Doddapaneni H."/>
            <person name="Dugan-Rocha S."/>
            <person name="Elkadiri S."/>
            <person name="Gnanaolivu R."/>
            <person name="Hernandez B."/>
            <person name="Skinner E."/>
            <person name="Javaid M."/>
            <person name="Lee S."/>
            <person name="Li M."/>
            <person name="Ming W."/>
            <person name="Munidasa M."/>
            <person name="Muniz J."/>
            <person name="Nguyen L."/>
            <person name="Hughes D."/>
            <person name="Osuji N."/>
            <person name="Pu L.-L."/>
            <person name="Puazo M."/>
            <person name="Qu C."/>
            <person name="Quiroz J."/>
            <person name="Raj R."/>
            <person name="Weissenberger G."/>
            <person name="Xin Y."/>
            <person name="Zou X."/>
            <person name="Han Y."/>
            <person name="Worley K."/>
            <person name="Muzny D."/>
            <person name="Gibbs R."/>
        </authorList>
    </citation>
    <scope>NUCLEOTIDE SEQUENCE</scope>
    <source>
        <strain evidence="18">Sampled in the wild</strain>
    </source>
</reference>
<reference evidence="18" key="1">
    <citation type="submission" date="2013-04" db="EMBL/GenBank/DDBJ databases">
        <authorList>
            <person name="Qu J."/>
            <person name="Murali S.C."/>
            <person name="Bandaranaike D."/>
            <person name="Bellair M."/>
            <person name="Blankenburg K."/>
            <person name="Chao H."/>
            <person name="Dinh H."/>
            <person name="Doddapaneni H."/>
            <person name="Downs B."/>
            <person name="Dugan-Rocha S."/>
            <person name="Elkadiri S."/>
            <person name="Gnanaolivu R.D."/>
            <person name="Hernandez B."/>
            <person name="Javaid M."/>
            <person name="Jayaseelan J.C."/>
            <person name="Lee S."/>
            <person name="Li M."/>
            <person name="Ming W."/>
            <person name="Munidasa M."/>
            <person name="Muniz J."/>
            <person name="Nguyen L."/>
            <person name="Ongeri F."/>
            <person name="Osuji N."/>
            <person name="Pu L.-L."/>
            <person name="Puazo M."/>
            <person name="Qu C."/>
            <person name="Quiroz J."/>
            <person name="Raj R."/>
            <person name="Weissenberger G."/>
            <person name="Xin Y."/>
            <person name="Zou X."/>
            <person name="Han Y."/>
            <person name="Richards S."/>
            <person name="Worley K."/>
            <person name="Muzny D."/>
            <person name="Gibbs R."/>
        </authorList>
    </citation>
    <scope>NUCLEOTIDE SEQUENCE</scope>
    <source>
        <strain evidence="18">Sampled in the wild</strain>
    </source>
</reference>
<dbReference type="InterPro" id="IPR037315">
    <property type="entry name" value="EXO1_H3TH"/>
</dbReference>
<comment type="cofactor">
    <cofactor evidence="15">
        <name>Mg(2+)</name>
        <dbReference type="ChEBI" id="CHEBI:18420"/>
    </cofactor>
    <text evidence="15">Binds 2 magnesium ions per subunit. They probably participate in the reaction catalyzed by the enzyme. May bind an additional third magnesium ion after substrate binding.</text>
</comment>
<protein>
    <recommendedName>
        <fullName evidence="3 15">Exonuclease 1</fullName>
        <ecNumber evidence="15">3.1.-.-</ecNumber>
    </recommendedName>
</protein>
<evidence type="ECO:0000256" key="10">
    <source>
        <dbReference type="ARBA" id="ARBA00022842"/>
    </source>
</evidence>
<dbReference type="Gene3D" id="1.10.150.20">
    <property type="entry name" value="5' to 3' exonuclease, C-terminal subdomain"/>
    <property type="match status" value="1"/>
</dbReference>
<keyword evidence="12 15" id="KW-0238">DNA-binding</keyword>
<dbReference type="Pfam" id="PF00867">
    <property type="entry name" value="XPG_I"/>
    <property type="match status" value="1"/>
</dbReference>
<evidence type="ECO:0000256" key="13">
    <source>
        <dbReference type="ARBA" id="ARBA00023204"/>
    </source>
</evidence>
<comment type="similarity">
    <text evidence="2 15">Belongs to the XPG/RAD2 endonuclease family. EXO1 subfamily.</text>
</comment>
<dbReference type="FunFam" id="3.40.50.1010:FF:000002">
    <property type="entry name" value="Exonuclease 1, putative"/>
    <property type="match status" value="1"/>
</dbReference>
<evidence type="ECO:0000259" key="17">
    <source>
        <dbReference type="SMART" id="SM00485"/>
    </source>
</evidence>
<evidence type="ECO:0000256" key="7">
    <source>
        <dbReference type="ARBA" id="ARBA00022769"/>
    </source>
</evidence>
<dbReference type="AlphaFoldDB" id="A0A8K0JUQ4"/>
<evidence type="ECO:0000256" key="12">
    <source>
        <dbReference type="ARBA" id="ARBA00023125"/>
    </source>
</evidence>
<dbReference type="PANTHER" id="PTHR11081:SF8">
    <property type="entry name" value="EXONUCLEASE 1"/>
    <property type="match status" value="1"/>
</dbReference>
<dbReference type="GO" id="GO:0046872">
    <property type="term" value="F:metal ion binding"/>
    <property type="evidence" value="ECO:0007669"/>
    <property type="project" value="UniProtKB-UniRule"/>
</dbReference>
<comment type="caution">
    <text evidence="18">The sequence shown here is derived from an EMBL/GenBank/DDBJ whole genome shotgun (WGS) entry which is preliminary data.</text>
</comment>
<evidence type="ECO:0000256" key="9">
    <source>
        <dbReference type="ARBA" id="ARBA00022839"/>
    </source>
</evidence>
<dbReference type="InterPro" id="IPR006086">
    <property type="entry name" value="XPG-I_dom"/>
</dbReference>
<evidence type="ECO:0000256" key="1">
    <source>
        <dbReference type="ARBA" id="ARBA00004123"/>
    </source>
</evidence>
<comment type="subcellular location">
    <subcellularLocation>
        <location evidence="1 15">Nucleus</location>
    </subcellularLocation>
</comment>
<keyword evidence="5 15" id="KW-0479">Metal-binding</keyword>
<organism evidence="18 19">
    <name type="scientific">Ladona fulva</name>
    <name type="common">Scarce chaser dragonfly</name>
    <name type="synonym">Libellula fulva</name>
    <dbReference type="NCBI Taxonomy" id="123851"/>
    <lineage>
        <taxon>Eukaryota</taxon>
        <taxon>Metazoa</taxon>
        <taxon>Ecdysozoa</taxon>
        <taxon>Arthropoda</taxon>
        <taxon>Hexapoda</taxon>
        <taxon>Insecta</taxon>
        <taxon>Pterygota</taxon>
        <taxon>Palaeoptera</taxon>
        <taxon>Odonata</taxon>
        <taxon>Epiprocta</taxon>
        <taxon>Anisoptera</taxon>
        <taxon>Libelluloidea</taxon>
        <taxon>Libellulidae</taxon>
        <taxon>Ladona</taxon>
    </lineage>
</organism>
<dbReference type="InterPro" id="IPR006084">
    <property type="entry name" value="XPG/Rad2"/>
</dbReference>
<evidence type="ECO:0000256" key="8">
    <source>
        <dbReference type="ARBA" id="ARBA00022801"/>
    </source>
</evidence>
<dbReference type="InterPro" id="IPR044752">
    <property type="entry name" value="PIN-like_EXO1"/>
</dbReference>
<dbReference type="PANTHER" id="PTHR11081">
    <property type="entry name" value="FLAP ENDONUCLEASE FAMILY MEMBER"/>
    <property type="match status" value="1"/>
</dbReference>
<evidence type="ECO:0000256" key="5">
    <source>
        <dbReference type="ARBA" id="ARBA00022723"/>
    </source>
</evidence>
<dbReference type="GO" id="GO:0006310">
    <property type="term" value="P:DNA recombination"/>
    <property type="evidence" value="ECO:0007669"/>
    <property type="project" value="TreeGrafter"/>
</dbReference>
<dbReference type="SUPFAM" id="SSF47807">
    <property type="entry name" value="5' to 3' exonuclease, C-terminal subdomain"/>
    <property type="match status" value="1"/>
</dbReference>
<dbReference type="SMART" id="SM00485">
    <property type="entry name" value="XPGN"/>
    <property type="match status" value="1"/>
</dbReference>
<evidence type="ECO:0000256" key="3">
    <source>
        <dbReference type="ARBA" id="ARBA00020324"/>
    </source>
</evidence>
<dbReference type="Pfam" id="PF00752">
    <property type="entry name" value="XPG_N"/>
    <property type="match status" value="1"/>
</dbReference>
<keyword evidence="19" id="KW-1185">Reference proteome</keyword>
<dbReference type="InterPro" id="IPR008918">
    <property type="entry name" value="HhH2"/>
</dbReference>
<dbReference type="GO" id="GO:0017108">
    <property type="term" value="F:5'-flap endonuclease activity"/>
    <property type="evidence" value="ECO:0007669"/>
    <property type="project" value="TreeGrafter"/>
</dbReference>
<comment type="function">
    <text evidence="15">5'-&gt;3' double-stranded DNA exonuclease which may also possess a cryptic 3'-&gt;5' double-stranded DNA exonuclease activity. Functions in DNA mismatch repair.</text>
</comment>
<keyword evidence="14 15" id="KW-0539">Nucleus</keyword>
<proteinExistence type="inferred from homology"/>
<keyword evidence="8 15" id="KW-0378">Hydrolase</keyword>
<evidence type="ECO:0000256" key="11">
    <source>
        <dbReference type="ARBA" id="ARBA00022881"/>
    </source>
</evidence>
<dbReference type="Gene3D" id="3.40.50.1010">
    <property type="entry name" value="5'-nuclease"/>
    <property type="match status" value="1"/>
</dbReference>
<dbReference type="FunFam" id="1.10.150.20:FF:000011">
    <property type="entry name" value="exonuclease 1"/>
    <property type="match status" value="1"/>
</dbReference>
<evidence type="ECO:0000259" key="16">
    <source>
        <dbReference type="SMART" id="SM00484"/>
    </source>
</evidence>
<evidence type="ECO:0000313" key="18">
    <source>
        <dbReference type="EMBL" id="KAG8222761.1"/>
    </source>
</evidence>
<keyword evidence="4 15" id="KW-0540">Nuclease</keyword>
<dbReference type="EMBL" id="KZ308144">
    <property type="protein sequence ID" value="KAG8222761.1"/>
    <property type="molecule type" value="Genomic_DNA"/>
</dbReference>
<dbReference type="OrthoDB" id="26491at2759"/>
<evidence type="ECO:0000256" key="4">
    <source>
        <dbReference type="ARBA" id="ARBA00022722"/>
    </source>
</evidence>
<dbReference type="GO" id="GO:0006298">
    <property type="term" value="P:mismatch repair"/>
    <property type="evidence" value="ECO:0007669"/>
    <property type="project" value="TreeGrafter"/>
</dbReference>
<dbReference type="Proteomes" id="UP000792457">
    <property type="component" value="Unassembled WGS sequence"/>
</dbReference>
<evidence type="ECO:0000313" key="19">
    <source>
        <dbReference type="Proteomes" id="UP000792457"/>
    </source>
</evidence>
<dbReference type="InterPro" id="IPR029060">
    <property type="entry name" value="PIN-like_dom_sf"/>
</dbReference>
<name>A0A8K0JUQ4_LADFU</name>
<dbReference type="CDD" id="cd09908">
    <property type="entry name" value="H3TH_EXO1"/>
    <property type="match status" value="1"/>
</dbReference>
<evidence type="ECO:0000256" key="6">
    <source>
        <dbReference type="ARBA" id="ARBA00022763"/>
    </source>
</evidence>
<evidence type="ECO:0000256" key="15">
    <source>
        <dbReference type="RuleBase" id="RU910737"/>
    </source>
</evidence>
<feature type="domain" description="XPG-I" evidence="16">
    <location>
        <begin position="138"/>
        <end position="209"/>
    </location>
</feature>
<keyword evidence="6 15" id="KW-0227">DNA damage</keyword>
<accession>A0A8K0JUQ4</accession>